<dbReference type="RefSeq" id="WP_069034248.1">
    <property type="nucleotide sequence ID" value="NZ_MDKC01000023.1"/>
</dbReference>
<evidence type="ECO:0000256" key="1">
    <source>
        <dbReference type="SAM" id="Phobius"/>
    </source>
</evidence>
<dbReference type="Proteomes" id="UP000094580">
    <property type="component" value="Unassembled WGS sequence"/>
</dbReference>
<keyword evidence="1" id="KW-1133">Transmembrane helix</keyword>
<organism evidence="2 3">
    <name type="scientific">Gottfriedia luciferensis</name>
    <dbReference type="NCBI Taxonomy" id="178774"/>
    <lineage>
        <taxon>Bacteria</taxon>
        <taxon>Bacillati</taxon>
        <taxon>Bacillota</taxon>
        <taxon>Bacilli</taxon>
        <taxon>Bacillales</taxon>
        <taxon>Bacillaceae</taxon>
        <taxon>Gottfriedia</taxon>
    </lineage>
</organism>
<keyword evidence="1" id="KW-0812">Transmembrane</keyword>
<reference evidence="2 3" key="1">
    <citation type="submission" date="2016-07" db="EMBL/GenBank/DDBJ databases">
        <authorList>
            <person name="Townsley L."/>
            <person name="Shank E.A."/>
        </authorList>
    </citation>
    <scope>NUCLEOTIDE SEQUENCE [LARGE SCALE GENOMIC DNA]</scope>
    <source>
        <strain evidence="2 3">CH01</strain>
    </source>
</reference>
<feature type="transmembrane region" description="Helical" evidence="1">
    <location>
        <begin position="7"/>
        <end position="26"/>
    </location>
</feature>
<accession>A0ABX2ZWQ2</accession>
<comment type="caution">
    <text evidence="2">The sequence shown here is derived from an EMBL/GenBank/DDBJ whole genome shotgun (WGS) entry which is preliminary data.</text>
</comment>
<keyword evidence="3" id="KW-1185">Reference proteome</keyword>
<gene>
    <name evidence="2" type="ORF">BED47_07485</name>
</gene>
<name>A0ABX2ZWQ2_9BACI</name>
<evidence type="ECO:0000313" key="3">
    <source>
        <dbReference type="Proteomes" id="UP000094580"/>
    </source>
</evidence>
<proteinExistence type="predicted"/>
<keyword evidence="1" id="KW-0472">Membrane</keyword>
<evidence type="ECO:0000313" key="2">
    <source>
        <dbReference type="EMBL" id="ODG91488.1"/>
    </source>
</evidence>
<dbReference type="EMBL" id="MDKC01000023">
    <property type="protein sequence ID" value="ODG91488.1"/>
    <property type="molecule type" value="Genomic_DNA"/>
</dbReference>
<sequence length="104" mass="11732">MEKFFRIILFLILTFIVIVILLIFFLKPASNEISGSSKSVQIVEEENYSEGFGGGDIITTVAVEGQNMVENSSAQQGFVPQENRTGFYFVKEKSNFCYQNKTTD</sequence>
<protein>
    <submittedName>
        <fullName evidence="2">Uncharacterized protein</fullName>
    </submittedName>
</protein>